<comment type="subcellular location">
    <subcellularLocation>
        <location evidence="1">Nucleus</location>
        <location evidence="1">Nuclear pore complex</location>
    </subcellularLocation>
</comment>
<dbReference type="GO" id="GO:0005643">
    <property type="term" value="C:nuclear pore"/>
    <property type="evidence" value="ECO:0007669"/>
    <property type="project" value="UniProtKB-SubCell"/>
</dbReference>
<feature type="region of interest" description="Disordered" evidence="8">
    <location>
        <begin position="182"/>
        <end position="255"/>
    </location>
</feature>
<keyword evidence="11" id="KW-1185">Reference proteome</keyword>
<dbReference type="InterPro" id="IPR045256">
    <property type="entry name" value="RanBP1_RanBD"/>
</dbReference>
<dbReference type="InterPro" id="IPR000156">
    <property type="entry name" value="Ran_bind_dom"/>
</dbReference>
<reference evidence="10 11" key="1">
    <citation type="submission" date="2018-04" db="EMBL/GenBank/DDBJ databases">
        <authorList>
            <person name="Vogel A."/>
        </authorList>
    </citation>
    <scope>NUCLEOTIDE SEQUENCE [LARGE SCALE GENOMIC DNA]</scope>
</reference>
<keyword evidence="2" id="KW-0813">Transport</keyword>
<dbReference type="GO" id="GO:0051028">
    <property type="term" value="P:mRNA transport"/>
    <property type="evidence" value="ECO:0007669"/>
    <property type="project" value="UniProtKB-KW"/>
</dbReference>
<name>A0A484ND32_9ASTE</name>
<dbReference type="CDD" id="cd13179">
    <property type="entry name" value="RanBD_RanBP1"/>
    <property type="match status" value="1"/>
</dbReference>
<evidence type="ECO:0000256" key="3">
    <source>
        <dbReference type="ARBA" id="ARBA00022816"/>
    </source>
</evidence>
<dbReference type="PROSITE" id="PS50196">
    <property type="entry name" value="RANBD1"/>
    <property type="match status" value="1"/>
</dbReference>
<evidence type="ECO:0000256" key="2">
    <source>
        <dbReference type="ARBA" id="ARBA00022448"/>
    </source>
</evidence>
<dbReference type="InterPro" id="IPR011993">
    <property type="entry name" value="PH-like_dom_sf"/>
</dbReference>
<dbReference type="Proteomes" id="UP000595140">
    <property type="component" value="Unassembled WGS sequence"/>
</dbReference>
<gene>
    <name evidence="10" type="ORF">CCAM_LOCUS39520</name>
</gene>
<keyword evidence="3" id="KW-0509">mRNA transport</keyword>
<evidence type="ECO:0000256" key="6">
    <source>
        <dbReference type="ARBA" id="ARBA00023132"/>
    </source>
</evidence>
<evidence type="ECO:0000256" key="1">
    <source>
        <dbReference type="ARBA" id="ARBA00004567"/>
    </source>
</evidence>
<evidence type="ECO:0000256" key="7">
    <source>
        <dbReference type="ARBA" id="ARBA00023242"/>
    </source>
</evidence>
<evidence type="ECO:0000313" key="10">
    <source>
        <dbReference type="EMBL" id="VFQ97744.1"/>
    </source>
</evidence>
<dbReference type="GO" id="GO:0006913">
    <property type="term" value="P:nucleocytoplasmic transport"/>
    <property type="evidence" value="ECO:0007669"/>
    <property type="project" value="InterPro"/>
</dbReference>
<dbReference type="AlphaFoldDB" id="A0A484ND32"/>
<evidence type="ECO:0000259" key="9">
    <source>
        <dbReference type="PROSITE" id="PS50196"/>
    </source>
</evidence>
<evidence type="ECO:0000256" key="8">
    <source>
        <dbReference type="SAM" id="MobiDB-lite"/>
    </source>
</evidence>
<dbReference type="OrthoDB" id="2357150at2759"/>
<protein>
    <recommendedName>
        <fullName evidence="9">RanBD1 domain-containing protein</fullName>
    </recommendedName>
</protein>
<sequence length="255" mass="28288">MASSTEPTLQKKEEEEEDSTENQPAEDEDTGAPVAPIVRLQEVAVTTGEEDEDVLLDLKAKLYRFDNGGNQWKERGVGTVKLLKHKENGKVRLVMRQSKTLKICANHLVLSTMTLQEHAGNEKSCVWHAADFADGELKQETFCIRFPSIENCKTFKDKIEEIAEAQQKKVDDRDTASELVEKLSIESKEDKPEDKGASATSAEKKVDDSEEANSVSELIEKLSVESKEEEDKPEDKGSSATSDEVKKGDAKKGSD</sequence>
<feature type="compositionally biased region" description="Basic and acidic residues" evidence="8">
    <location>
        <begin position="218"/>
        <end position="255"/>
    </location>
</feature>
<dbReference type="PANTHER" id="PTHR23138:SF178">
    <property type="entry name" value="RAN-BINDING PROTEIN 1 HOMOLOG C-LIKE"/>
    <property type="match status" value="1"/>
</dbReference>
<accession>A0A484ND32</accession>
<proteinExistence type="predicted"/>
<evidence type="ECO:0000313" key="11">
    <source>
        <dbReference type="Proteomes" id="UP000595140"/>
    </source>
</evidence>
<keyword evidence="7" id="KW-0539">Nucleus</keyword>
<dbReference type="EMBL" id="OOIL02006555">
    <property type="protein sequence ID" value="VFQ97744.1"/>
    <property type="molecule type" value="Genomic_DNA"/>
</dbReference>
<keyword evidence="4" id="KW-0653">Protein transport</keyword>
<dbReference type="PANTHER" id="PTHR23138">
    <property type="entry name" value="RAN BINDING PROTEIN"/>
    <property type="match status" value="1"/>
</dbReference>
<evidence type="ECO:0000256" key="5">
    <source>
        <dbReference type="ARBA" id="ARBA00023010"/>
    </source>
</evidence>
<dbReference type="GO" id="GO:0005737">
    <property type="term" value="C:cytoplasm"/>
    <property type="evidence" value="ECO:0007669"/>
    <property type="project" value="TreeGrafter"/>
</dbReference>
<organism evidence="10 11">
    <name type="scientific">Cuscuta campestris</name>
    <dbReference type="NCBI Taxonomy" id="132261"/>
    <lineage>
        <taxon>Eukaryota</taxon>
        <taxon>Viridiplantae</taxon>
        <taxon>Streptophyta</taxon>
        <taxon>Embryophyta</taxon>
        <taxon>Tracheophyta</taxon>
        <taxon>Spermatophyta</taxon>
        <taxon>Magnoliopsida</taxon>
        <taxon>eudicotyledons</taxon>
        <taxon>Gunneridae</taxon>
        <taxon>Pentapetalae</taxon>
        <taxon>asterids</taxon>
        <taxon>lamiids</taxon>
        <taxon>Solanales</taxon>
        <taxon>Convolvulaceae</taxon>
        <taxon>Cuscuteae</taxon>
        <taxon>Cuscuta</taxon>
        <taxon>Cuscuta subgen. Grammica</taxon>
        <taxon>Cuscuta sect. Cleistogrammica</taxon>
    </lineage>
</organism>
<keyword evidence="5" id="KW-0811">Translocation</keyword>
<dbReference type="Pfam" id="PF00638">
    <property type="entry name" value="Ran_BP1"/>
    <property type="match status" value="1"/>
</dbReference>
<feature type="region of interest" description="Disordered" evidence="8">
    <location>
        <begin position="1"/>
        <end position="37"/>
    </location>
</feature>
<dbReference type="SMART" id="SM00160">
    <property type="entry name" value="RanBD"/>
    <property type="match status" value="1"/>
</dbReference>
<dbReference type="GO" id="GO:0015031">
    <property type="term" value="P:protein transport"/>
    <property type="evidence" value="ECO:0007669"/>
    <property type="project" value="UniProtKB-KW"/>
</dbReference>
<dbReference type="FunFam" id="2.30.29.30:FF:000245">
    <property type="entry name" value="Ran-binding protein 1 b"/>
    <property type="match status" value="1"/>
</dbReference>
<feature type="domain" description="RanBD1" evidence="9">
    <location>
        <begin position="33"/>
        <end position="168"/>
    </location>
</feature>
<keyword evidence="6" id="KW-0906">Nuclear pore complex</keyword>
<dbReference type="Gene3D" id="2.30.29.30">
    <property type="entry name" value="Pleckstrin-homology domain (PH domain)/Phosphotyrosine-binding domain (PTB)"/>
    <property type="match status" value="1"/>
</dbReference>
<evidence type="ECO:0000256" key="4">
    <source>
        <dbReference type="ARBA" id="ARBA00022927"/>
    </source>
</evidence>
<dbReference type="GO" id="GO:0005096">
    <property type="term" value="F:GTPase activator activity"/>
    <property type="evidence" value="ECO:0007669"/>
    <property type="project" value="TreeGrafter"/>
</dbReference>
<dbReference type="InterPro" id="IPR045255">
    <property type="entry name" value="RanBP1-like"/>
</dbReference>
<feature type="compositionally biased region" description="Acidic residues" evidence="8">
    <location>
        <begin position="14"/>
        <end position="30"/>
    </location>
</feature>
<feature type="compositionally biased region" description="Basic and acidic residues" evidence="8">
    <location>
        <begin position="182"/>
        <end position="207"/>
    </location>
</feature>
<dbReference type="SUPFAM" id="SSF50729">
    <property type="entry name" value="PH domain-like"/>
    <property type="match status" value="1"/>
</dbReference>